<dbReference type="EMBL" id="JAXCEH010000011">
    <property type="protein sequence ID" value="MFA1555644.1"/>
    <property type="molecule type" value="Genomic_DNA"/>
</dbReference>
<dbReference type="CDD" id="cd12108">
    <property type="entry name" value="Hr-like"/>
    <property type="match status" value="1"/>
</dbReference>
<dbReference type="RefSeq" id="WP_371942370.1">
    <property type="nucleotide sequence ID" value="NZ_JAXCEH010000011.1"/>
</dbReference>
<dbReference type="InterPro" id="IPR012312">
    <property type="entry name" value="Hemerythrin-like"/>
</dbReference>
<evidence type="ECO:0000313" key="2">
    <source>
        <dbReference type="EMBL" id="MFA1555644.1"/>
    </source>
</evidence>
<reference evidence="2 3" key="1">
    <citation type="submission" date="2023-11" db="EMBL/GenBank/DDBJ databases">
        <title>Actinomadura monticuli sp. nov., isolated from volcanic ash.</title>
        <authorList>
            <person name="Lee S.D."/>
            <person name="Yang H."/>
            <person name="Kim I.S."/>
        </authorList>
    </citation>
    <scope>NUCLEOTIDE SEQUENCE [LARGE SCALE GENOMIC DNA]</scope>
    <source>
        <strain evidence="2 3">DSM 45346</strain>
    </source>
</reference>
<comment type="caution">
    <text evidence="2">The sequence shown here is derived from an EMBL/GenBank/DDBJ whole genome shotgun (WGS) entry which is preliminary data.</text>
</comment>
<evidence type="ECO:0000259" key="1">
    <source>
        <dbReference type="Pfam" id="PF01814"/>
    </source>
</evidence>
<proteinExistence type="predicted"/>
<dbReference type="Proteomes" id="UP001569904">
    <property type="component" value="Unassembled WGS sequence"/>
</dbReference>
<sequence>MPARPDMTMMLVTHKAFRRDLSHLTDAAERLDAGDARGLEAVGVGWHTLRAMLISHHEGEDRYMWPRMRAGLHGRADDLAVLDAMEAEHEQIDPLVAAVDDALAALPGENGGDGTRLAAAAEEFRAALDRHLEHEEADALPLVGVAMSPREWDRCLAEMRGGGLAALRSAPEFFPWLIGEAAVADRTAVLRRVPPPVRLLFQKVWLPRYTRQPRWL</sequence>
<evidence type="ECO:0000313" key="3">
    <source>
        <dbReference type="Proteomes" id="UP001569904"/>
    </source>
</evidence>
<organism evidence="2 3">
    <name type="scientific">Actinomadura chokoriensis</name>
    <dbReference type="NCBI Taxonomy" id="454156"/>
    <lineage>
        <taxon>Bacteria</taxon>
        <taxon>Bacillati</taxon>
        <taxon>Actinomycetota</taxon>
        <taxon>Actinomycetes</taxon>
        <taxon>Streptosporangiales</taxon>
        <taxon>Thermomonosporaceae</taxon>
        <taxon>Actinomadura</taxon>
    </lineage>
</organism>
<dbReference type="Pfam" id="PF01814">
    <property type="entry name" value="Hemerythrin"/>
    <property type="match status" value="1"/>
</dbReference>
<dbReference type="Gene3D" id="1.20.120.520">
    <property type="entry name" value="nmb1532 protein domain like"/>
    <property type="match status" value="1"/>
</dbReference>
<feature type="domain" description="Hemerythrin-like" evidence="1">
    <location>
        <begin position="10"/>
        <end position="142"/>
    </location>
</feature>
<gene>
    <name evidence="2" type="ORF">SM436_18305</name>
</gene>
<name>A0ABV4QYH9_9ACTN</name>
<keyword evidence="3" id="KW-1185">Reference proteome</keyword>
<accession>A0ABV4QYH9</accession>
<protein>
    <submittedName>
        <fullName evidence="2">Hemerythrin domain-containing protein</fullName>
    </submittedName>
</protein>